<keyword evidence="1" id="KW-1133">Transmembrane helix</keyword>
<keyword evidence="3" id="KW-1185">Reference proteome</keyword>
<sequence length="103" mass="11470">MHRALATVAVFKLFLSLVVFFTTSTIDAVLLVSVLLMTISALIIRIVEEAEVAFILVGLILLIDVIGLLLSFTLLSLRVVLAYAFLVVWDIQVLMLLRQILRT</sequence>
<dbReference type="RefSeq" id="WP_014287318.1">
    <property type="nucleotide sequence ID" value="NC_016645.1"/>
</dbReference>
<dbReference type="AlphaFoldDB" id="G7VD97"/>
<dbReference type="EMBL" id="CP003098">
    <property type="protein sequence ID" value="AET31487.1"/>
    <property type="molecule type" value="Genomic_DNA"/>
</dbReference>
<evidence type="ECO:0000313" key="3">
    <source>
        <dbReference type="Proteomes" id="UP000005867"/>
    </source>
</evidence>
<dbReference type="BioCyc" id="PSP1104324:GJSN-17-MONOMER"/>
<evidence type="ECO:0000256" key="1">
    <source>
        <dbReference type="SAM" id="Phobius"/>
    </source>
</evidence>
<dbReference type="KEGG" id="pyr:P186_0017"/>
<dbReference type="Proteomes" id="UP000005867">
    <property type="component" value="Chromosome"/>
</dbReference>
<protein>
    <submittedName>
        <fullName evidence="2">Uncharacterized protein</fullName>
    </submittedName>
</protein>
<evidence type="ECO:0000313" key="2">
    <source>
        <dbReference type="EMBL" id="AET31487.1"/>
    </source>
</evidence>
<dbReference type="eggNOG" id="arCOG05524">
    <property type="taxonomic scope" value="Archaea"/>
</dbReference>
<proteinExistence type="predicted"/>
<feature type="transmembrane region" description="Helical" evidence="1">
    <location>
        <begin position="54"/>
        <end position="74"/>
    </location>
</feature>
<keyword evidence="1" id="KW-0812">Transmembrane</keyword>
<organism evidence="2 3">
    <name type="scientific">Pyrobaculum ferrireducens</name>
    <dbReference type="NCBI Taxonomy" id="1104324"/>
    <lineage>
        <taxon>Archaea</taxon>
        <taxon>Thermoproteota</taxon>
        <taxon>Thermoprotei</taxon>
        <taxon>Thermoproteales</taxon>
        <taxon>Thermoproteaceae</taxon>
        <taxon>Pyrobaculum</taxon>
    </lineage>
</organism>
<reference evidence="2 3" key="1">
    <citation type="journal article" date="2012" name="J. Bacteriol.">
        <title>Complete genome sequence of strain 1860, a crenarchaeon of the genus pyrobaculum able to grow with various electron acceptors.</title>
        <authorList>
            <person name="Mardanov A.V."/>
            <person name="Gumerov V.M."/>
            <person name="Slobodkina G.B."/>
            <person name="Beletsky A.V."/>
            <person name="Bonch-Osmolovskaya E.A."/>
            <person name="Ravin N.V."/>
            <person name="Skryabin K.G."/>
        </authorList>
    </citation>
    <scope>NUCLEOTIDE SEQUENCE [LARGE SCALE GENOMIC DNA]</scope>
    <source>
        <strain evidence="2 3">1860</strain>
    </source>
</reference>
<accession>G7VD97</accession>
<dbReference type="HOGENOM" id="CLU_2257467_0_0_2"/>
<keyword evidence="1" id="KW-0472">Membrane</keyword>
<dbReference type="GeneID" id="11595823"/>
<name>G7VD97_9CREN</name>
<gene>
    <name evidence="2" type="ORF">P186_0017</name>
</gene>
<feature type="transmembrane region" description="Helical" evidence="1">
    <location>
        <begin position="80"/>
        <end position="97"/>
    </location>
</feature>